<sequence length="266" mass="29029">MAGKESKKSLLSTPGGGKVGRSYGSTKKFQVQERYFTHQVSPNETLQGISLKYGVTMEQIRRANKLYTNDSLFLRKTLNIPVSEPQPSTSTSLVNGLGQSDILPNHSAILGSPFKPTNQDRPTEDGSTNGSRDTESTNQTPDKDEPVANESKGATAASSGVTNQEEASSVTDFLKKLDLQISERKSAVQKLSENKSDYDLDGFASASAVDPWSASSYQRRRTNSTDEPSLYFKKSKGRRKGFLTSSHTSGMLDQLDKGNADDLFQL</sequence>
<evidence type="ECO:0000256" key="1">
    <source>
        <dbReference type="SAM" id="MobiDB-lite"/>
    </source>
</evidence>
<keyword evidence="4" id="KW-1185">Reference proteome</keyword>
<dbReference type="Gene3D" id="3.10.350.10">
    <property type="entry name" value="LysM domain"/>
    <property type="match status" value="1"/>
</dbReference>
<protein>
    <submittedName>
        <fullName evidence="3">LYSMD2 protein</fullName>
    </submittedName>
</protein>
<feature type="domain" description="LysM" evidence="2">
    <location>
        <begin position="36"/>
        <end position="80"/>
    </location>
</feature>
<feature type="region of interest" description="Disordered" evidence="1">
    <location>
        <begin position="1"/>
        <end position="24"/>
    </location>
</feature>
<evidence type="ECO:0000313" key="4">
    <source>
        <dbReference type="Proteomes" id="UP000838412"/>
    </source>
</evidence>
<feature type="compositionally biased region" description="Polar residues" evidence="1">
    <location>
        <begin position="115"/>
        <end position="140"/>
    </location>
</feature>
<dbReference type="SMART" id="SM00257">
    <property type="entry name" value="LysM"/>
    <property type="match status" value="1"/>
</dbReference>
<dbReference type="InterPro" id="IPR018392">
    <property type="entry name" value="LysM"/>
</dbReference>
<dbReference type="Pfam" id="PF01476">
    <property type="entry name" value="LysM"/>
    <property type="match status" value="1"/>
</dbReference>
<feature type="region of interest" description="Disordered" evidence="1">
    <location>
        <begin position="210"/>
        <end position="231"/>
    </location>
</feature>
<feature type="compositionally biased region" description="Polar residues" evidence="1">
    <location>
        <begin position="156"/>
        <end position="169"/>
    </location>
</feature>
<evidence type="ECO:0000259" key="2">
    <source>
        <dbReference type="PROSITE" id="PS51782"/>
    </source>
</evidence>
<name>A0A8K0EHT5_BRALA</name>
<reference evidence="3" key="1">
    <citation type="submission" date="2022-01" db="EMBL/GenBank/DDBJ databases">
        <authorList>
            <person name="Braso-Vives M."/>
        </authorList>
    </citation>
    <scope>NUCLEOTIDE SEQUENCE</scope>
</reference>
<dbReference type="PANTHER" id="PTHR20932:SF8">
    <property type="entry name" value="LD22649P"/>
    <property type="match status" value="1"/>
</dbReference>
<dbReference type="EMBL" id="OV696704">
    <property type="protein sequence ID" value="CAH1251954.1"/>
    <property type="molecule type" value="Genomic_DNA"/>
</dbReference>
<dbReference type="InterPro" id="IPR045030">
    <property type="entry name" value="LYSM1-4"/>
</dbReference>
<organism evidence="3 4">
    <name type="scientific">Branchiostoma lanceolatum</name>
    <name type="common">Common lancelet</name>
    <name type="synonym">Amphioxus lanceolatum</name>
    <dbReference type="NCBI Taxonomy" id="7740"/>
    <lineage>
        <taxon>Eukaryota</taxon>
        <taxon>Metazoa</taxon>
        <taxon>Chordata</taxon>
        <taxon>Cephalochordata</taxon>
        <taxon>Leptocardii</taxon>
        <taxon>Amphioxiformes</taxon>
        <taxon>Branchiostomatidae</taxon>
        <taxon>Branchiostoma</taxon>
    </lineage>
</organism>
<gene>
    <name evidence="3" type="primary">LYSMD2</name>
    <name evidence="3" type="ORF">BLAG_LOCUS12169</name>
</gene>
<dbReference type="AlphaFoldDB" id="A0A8K0EHT5"/>
<accession>A0A8K0EHT5</accession>
<feature type="region of interest" description="Disordered" evidence="1">
    <location>
        <begin position="104"/>
        <end position="169"/>
    </location>
</feature>
<proteinExistence type="predicted"/>
<dbReference type="PROSITE" id="PS51782">
    <property type="entry name" value="LYSM"/>
    <property type="match status" value="1"/>
</dbReference>
<dbReference type="InterPro" id="IPR036779">
    <property type="entry name" value="LysM_dom_sf"/>
</dbReference>
<evidence type="ECO:0000313" key="3">
    <source>
        <dbReference type="EMBL" id="CAH1251954.1"/>
    </source>
</evidence>
<dbReference type="OrthoDB" id="2107166at2759"/>
<dbReference type="PANTHER" id="PTHR20932">
    <property type="entry name" value="LYSM AND PUTATIVE PEPTIDOGLYCAN-BINDING DOMAIN-CONTAINING PROTEIN"/>
    <property type="match status" value="1"/>
</dbReference>
<dbReference type="SUPFAM" id="SSF54106">
    <property type="entry name" value="LysM domain"/>
    <property type="match status" value="1"/>
</dbReference>
<dbReference type="CDD" id="cd00118">
    <property type="entry name" value="LysM"/>
    <property type="match status" value="1"/>
</dbReference>
<dbReference type="Proteomes" id="UP000838412">
    <property type="component" value="Chromosome 19"/>
</dbReference>